<dbReference type="Gene3D" id="3.40.50.1820">
    <property type="entry name" value="alpha/beta hydrolase"/>
    <property type="match status" value="1"/>
</dbReference>
<sequence length="253" mass="27398">MMTCARPDIRYRTFGDGGPKVVLLHGGMQTSASFTRLATELAAGFTVYVPDRNRGDLRTELDGLAALLDETGAGNVFGLSSGAVVALHGALELTGIERLALYEPPLRYGDHDPLAWLPRYEKELAAGRTASALVTVSKGTGDFPYVPRAALHPLLRLWMRADPNVRELVPTMRQDAAVVEQATGPLDRYSAVTAETLLLGGERSAAYLKQVLNGLEPVLPRVRRVTLRGVGHVAADNNGKPELVAAELRKFFR</sequence>
<dbReference type="InterPro" id="IPR029058">
    <property type="entry name" value="AB_hydrolase_fold"/>
</dbReference>
<comment type="caution">
    <text evidence="2">The sequence shown here is derived from an EMBL/GenBank/DDBJ whole genome shotgun (WGS) entry which is preliminary data.</text>
</comment>
<organism evidence="2 3">
    <name type="scientific">Paractinoplanes brasiliensis</name>
    <dbReference type="NCBI Taxonomy" id="52695"/>
    <lineage>
        <taxon>Bacteria</taxon>
        <taxon>Bacillati</taxon>
        <taxon>Actinomycetota</taxon>
        <taxon>Actinomycetes</taxon>
        <taxon>Micromonosporales</taxon>
        <taxon>Micromonosporaceae</taxon>
        <taxon>Paractinoplanes</taxon>
    </lineage>
</organism>
<name>A0A4R6JUK3_9ACTN</name>
<feature type="domain" description="AB hydrolase-1" evidence="1">
    <location>
        <begin position="21"/>
        <end position="246"/>
    </location>
</feature>
<accession>A0A4R6JUK3</accession>
<proteinExistence type="predicted"/>
<gene>
    <name evidence="2" type="ORF">C8E87_3970</name>
</gene>
<dbReference type="EMBL" id="SNWR01000001">
    <property type="protein sequence ID" value="TDO40259.1"/>
    <property type="molecule type" value="Genomic_DNA"/>
</dbReference>
<dbReference type="Pfam" id="PF12697">
    <property type="entry name" value="Abhydrolase_6"/>
    <property type="match status" value="1"/>
</dbReference>
<dbReference type="SUPFAM" id="SSF53474">
    <property type="entry name" value="alpha/beta-Hydrolases"/>
    <property type="match status" value="1"/>
</dbReference>
<evidence type="ECO:0000313" key="2">
    <source>
        <dbReference type="EMBL" id="TDO40259.1"/>
    </source>
</evidence>
<reference evidence="2 3" key="1">
    <citation type="submission" date="2019-03" db="EMBL/GenBank/DDBJ databases">
        <title>Sequencing the genomes of 1000 actinobacteria strains.</title>
        <authorList>
            <person name="Klenk H.-P."/>
        </authorList>
    </citation>
    <scope>NUCLEOTIDE SEQUENCE [LARGE SCALE GENOMIC DNA]</scope>
    <source>
        <strain evidence="2 3">DSM 43805</strain>
    </source>
</reference>
<dbReference type="Proteomes" id="UP000294901">
    <property type="component" value="Unassembled WGS sequence"/>
</dbReference>
<evidence type="ECO:0000259" key="1">
    <source>
        <dbReference type="Pfam" id="PF12697"/>
    </source>
</evidence>
<protein>
    <submittedName>
        <fullName evidence="2">Pimeloyl-ACP methyl ester carboxylesterase</fullName>
    </submittedName>
</protein>
<dbReference type="RefSeq" id="WP_239079819.1">
    <property type="nucleotide sequence ID" value="NZ_BOMD01000004.1"/>
</dbReference>
<keyword evidence="3" id="KW-1185">Reference proteome</keyword>
<dbReference type="GO" id="GO:0003824">
    <property type="term" value="F:catalytic activity"/>
    <property type="evidence" value="ECO:0007669"/>
    <property type="project" value="UniProtKB-ARBA"/>
</dbReference>
<evidence type="ECO:0000313" key="3">
    <source>
        <dbReference type="Proteomes" id="UP000294901"/>
    </source>
</evidence>
<dbReference type="AlphaFoldDB" id="A0A4R6JUK3"/>
<dbReference type="InterPro" id="IPR000073">
    <property type="entry name" value="AB_hydrolase_1"/>
</dbReference>